<dbReference type="Proteomes" id="UP001597010">
    <property type="component" value="Unassembled WGS sequence"/>
</dbReference>
<comment type="caution">
    <text evidence="2">The sequence shown here is derived from an EMBL/GenBank/DDBJ whole genome shotgun (WGS) entry which is preliminary data.</text>
</comment>
<organism evidence="2 3">
    <name type="scientific">Mucilaginibacter litoreus</name>
    <dbReference type="NCBI Taxonomy" id="1048221"/>
    <lineage>
        <taxon>Bacteria</taxon>
        <taxon>Pseudomonadati</taxon>
        <taxon>Bacteroidota</taxon>
        <taxon>Sphingobacteriia</taxon>
        <taxon>Sphingobacteriales</taxon>
        <taxon>Sphingobacteriaceae</taxon>
        <taxon>Mucilaginibacter</taxon>
    </lineage>
</organism>
<dbReference type="PANTHER" id="PTHR43194">
    <property type="entry name" value="HYDROLASE ALPHA/BETA FOLD FAMILY"/>
    <property type="match status" value="1"/>
</dbReference>
<dbReference type="SUPFAM" id="SSF53474">
    <property type="entry name" value="alpha/beta-Hydrolases"/>
    <property type="match status" value="1"/>
</dbReference>
<evidence type="ECO:0000313" key="3">
    <source>
        <dbReference type="Proteomes" id="UP001597010"/>
    </source>
</evidence>
<accession>A0ABW3AQP3</accession>
<dbReference type="Gene3D" id="3.40.50.1820">
    <property type="entry name" value="alpha/beta hydrolase"/>
    <property type="match status" value="1"/>
</dbReference>
<keyword evidence="2" id="KW-0378">Hydrolase</keyword>
<evidence type="ECO:0000259" key="1">
    <source>
        <dbReference type="Pfam" id="PF12697"/>
    </source>
</evidence>
<dbReference type="EC" id="3.4.-.-" evidence="2"/>
<feature type="domain" description="AB hydrolase-1" evidence="1">
    <location>
        <begin position="33"/>
        <end position="253"/>
    </location>
</feature>
<dbReference type="Pfam" id="PF12697">
    <property type="entry name" value="Abhydrolase_6"/>
    <property type="match status" value="1"/>
</dbReference>
<evidence type="ECO:0000313" key="2">
    <source>
        <dbReference type="EMBL" id="MFD0793376.1"/>
    </source>
</evidence>
<dbReference type="InterPro" id="IPR000073">
    <property type="entry name" value="AB_hydrolase_1"/>
</dbReference>
<sequence>MIVNEQYTIPGATGRPITADLTYDDVDAYAPLVIFAHGIRGFKDWGAHHLVARHFANNGFRFLKFNFSHNGTTPGHLTEFADLIAFGDNTFSIELDDLKAVIDFACSGAAIPAADGVYLIGHSMGGGISIIKTAEDDRVKKLVTEAAISSFYNLWPKQSEDQWRLQGVMYMKNARTGQDMPYRVTLLEDLEKHPERLNIPRKAAQIRQPWLIVHGDKDTSVPLSHAEELHQAQPNAQFAVVKDADHVFNATHPYLKDELPQQLKEFADIAIKFLHGESN</sequence>
<dbReference type="InterPro" id="IPR029058">
    <property type="entry name" value="AB_hydrolase_fold"/>
</dbReference>
<keyword evidence="3" id="KW-1185">Reference proteome</keyword>
<protein>
    <submittedName>
        <fullName evidence="2">Alpha/beta hydrolase family protein</fullName>
        <ecNumber evidence="2">3.4.-.-</ecNumber>
    </submittedName>
</protein>
<proteinExistence type="predicted"/>
<reference evidence="3" key="1">
    <citation type="journal article" date="2019" name="Int. J. Syst. Evol. Microbiol.">
        <title>The Global Catalogue of Microorganisms (GCM) 10K type strain sequencing project: providing services to taxonomists for standard genome sequencing and annotation.</title>
        <authorList>
            <consortium name="The Broad Institute Genomics Platform"/>
            <consortium name="The Broad Institute Genome Sequencing Center for Infectious Disease"/>
            <person name="Wu L."/>
            <person name="Ma J."/>
        </authorList>
    </citation>
    <scope>NUCLEOTIDE SEQUENCE [LARGE SCALE GENOMIC DNA]</scope>
    <source>
        <strain evidence="3">CCUG 61484</strain>
    </source>
</reference>
<name>A0ABW3AQP3_9SPHI</name>
<dbReference type="EMBL" id="JBHTHZ010000003">
    <property type="protein sequence ID" value="MFD0793376.1"/>
    <property type="molecule type" value="Genomic_DNA"/>
</dbReference>
<dbReference type="InterPro" id="IPR050228">
    <property type="entry name" value="Carboxylesterase_BioH"/>
</dbReference>
<dbReference type="GO" id="GO:0016787">
    <property type="term" value="F:hydrolase activity"/>
    <property type="evidence" value="ECO:0007669"/>
    <property type="project" value="UniProtKB-KW"/>
</dbReference>
<gene>
    <name evidence="2" type="ORF">ACFQZX_07080</name>
</gene>
<dbReference type="PANTHER" id="PTHR43194:SF2">
    <property type="entry name" value="PEROXISOMAL MEMBRANE PROTEIN LPX1"/>
    <property type="match status" value="1"/>
</dbReference>
<dbReference type="RefSeq" id="WP_377113059.1">
    <property type="nucleotide sequence ID" value="NZ_JBHTHZ010000003.1"/>
</dbReference>